<evidence type="ECO:0000256" key="8">
    <source>
        <dbReference type="ARBA" id="ARBA00022848"/>
    </source>
</evidence>
<dbReference type="AlphaFoldDB" id="A0AAE0Z0S2"/>
<evidence type="ECO:0000313" key="16">
    <source>
        <dbReference type="Proteomes" id="UP001283361"/>
    </source>
</evidence>
<keyword evidence="12" id="KW-0472">Membrane</keyword>
<dbReference type="GO" id="GO:0005789">
    <property type="term" value="C:endoplasmic reticulum membrane"/>
    <property type="evidence" value="ECO:0007669"/>
    <property type="project" value="UniProtKB-SubCell"/>
</dbReference>
<evidence type="ECO:0000256" key="12">
    <source>
        <dbReference type="ARBA" id="ARBA00023136"/>
    </source>
</evidence>
<organism evidence="15 16">
    <name type="scientific">Elysia crispata</name>
    <name type="common">lettuce slug</name>
    <dbReference type="NCBI Taxonomy" id="231223"/>
    <lineage>
        <taxon>Eukaryota</taxon>
        <taxon>Metazoa</taxon>
        <taxon>Spiralia</taxon>
        <taxon>Lophotrochozoa</taxon>
        <taxon>Mollusca</taxon>
        <taxon>Gastropoda</taxon>
        <taxon>Heterobranchia</taxon>
        <taxon>Euthyneura</taxon>
        <taxon>Panpulmonata</taxon>
        <taxon>Sacoglossa</taxon>
        <taxon>Placobranchoidea</taxon>
        <taxon>Plakobranchidae</taxon>
        <taxon>Elysia</taxon>
    </lineage>
</organism>
<comment type="caution">
    <text evidence="15">The sequence shown here is derived from an EMBL/GenBank/DDBJ whole genome shotgun (WGS) entry which is preliminary data.</text>
</comment>
<dbReference type="Gene3D" id="1.10.630.10">
    <property type="entry name" value="Cytochrome P450"/>
    <property type="match status" value="1"/>
</dbReference>
<evidence type="ECO:0000256" key="5">
    <source>
        <dbReference type="ARBA" id="ARBA00022617"/>
    </source>
</evidence>
<evidence type="ECO:0000256" key="14">
    <source>
        <dbReference type="RuleBase" id="RU000461"/>
    </source>
</evidence>
<dbReference type="InterPro" id="IPR036396">
    <property type="entry name" value="Cyt_P450_sf"/>
</dbReference>
<keyword evidence="7" id="KW-0256">Endoplasmic reticulum</keyword>
<keyword evidence="5 13" id="KW-0349">Heme</keyword>
<keyword evidence="6 13" id="KW-0479">Metal-binding</keyword>
<evidence type="ECO:0000313" key="15">
    <source>
        <dbReference type="EMBL" id="KAK3760698.1"/>
    </source>
</evidence>
<comment type="similarity">
    <text evidence="4 14">Belongs to the cytochrome P450 family.</text>
</comment>
<dbReference type="SUPFAM" id="SSF48264">
    <property type="entry name" value="Cytochrome P450"/>
    <property type="match status" value="1"/>
</dbReference>
<evidence type="ECO:0000256" key="10">
    <source>
        <dbReference type="ARBA" id="ARBA00023004"/>
    </source>
</evidence>
<dbReference type="PROSITE" id="PS00086">
    <property type="entry name" value="CYTOCHROME_P450"/>
    <property type="match status" value="1"/>
</dbReference>
<dbReference type="PRINTS" id="PR00463">
    <property type="entry name" value="EP450I"/>
</dbReference>
<dbReference type="InterPro" id="IPR002401">
    <property type="entry name" value="Cyt_P450_E_grp-I"/>
</dbReference>
<dbReference type="FunFam" id="1.10.630.10:FF:000238">
    <property type="entry name" value="Cytochrome P450 2A6"/>
    <property type="match status" value="1"/>
</dbReference>
<dbReference type="GO" id="GO:0005506">
    <property type="term" value="F:iron ion binding"/>
    <property type="evidence" value="ECO:0007669"/>
    <property type="project" value="InterPro"/>
</dbReference>
<dbReference type="InterPro" id="IPR017972">
    <property type="entry name" value="Cyt_P450_CS"/>
</dbReference>
<comment type="cofactor">
    <cofactor evidence="1 13">
        <name>heme</name>
        <dbReference type="ChEBI" id="CHEBI:30413"/>
    </cofactor>
</comment>
<keyword evidence="9 14" id="KW-0560">Oxidoreductase</keyword>
<evidence type="ECO:0000256" key="1">
    <source>
        <dbReference type="ARBA" id="ARBA00001971"/>
    </source>
</evidence>
<evidence type="ECO:0000256" key="3">
    <source>
        <dbReference type="ARBA" id="ARBA00004406"/>
    </source>
</evidence>
<evidence type="ECO:0000256" key="6">
    <source>
        <dbReference type="ARBA" id="ARBA00022723"/>
    </source>
</evidence>
<dbReference type="GO" id="GO:0020037">
    <property type="term" value="F:heme binding"/>
    <property type="evidence" value="ECO:0007669"/>
    <property type="project" value="InterPro"/>
</dbReference>
<dbReference type="PRINTS" id="PR00385">
    <property type="entry name" value="P450"/>
</dbReference>
<reference evidence="15" key="1">
    <citation type="journal article" date="2023" name="G3 (Bethesda)">
        <title>A reference genome for the long-term kleptoplast-retaining sea slug Elysia crispata morphotype clarki.</title>
        <authorList>
            <person name="Eastman K.E."/>
            <person name="Pendleton A.L."/>
            <person name="Shaikh M.A."/>
            <person name="Suttiyut T."/>
            <person name="Ogas R."/>
            <person name="Tomko P."/>
            <person name="Gavelis G."/>
            <person name="Widhalm J.R."/>
            <person name="Wisecaver J.H."/>
        </authorList>
    </citation>
    <scope>NUCLEOTIDE SEQUENCE</scope>
    <source>
        <strain evidence="15">ECLA1</strain>
    </source>
</reference>
<dbReference type="EMBL" id="JAWDGP010004964">
    <property type="protein sequence ID" value="KAK3760698.1"/>
    <property type="molecule type" value="Genomic_DNA"/>
</dbReference>
<dbReference type="Pfam" id="PF00067">
    <property type="entry name" value="p450"/>
    <property type="match status" value="1"/>
</dbReference>
<keyword evidence="16" id="KW-1185">Reference proteome</keyword>
<dbReference type="GO" id="GO:0042446">
    <property type="term" value="P:hormone biosynthetic process"/>
    <property type="evidence" value="ECO:0007669"/>
    <property type="project" value="TreeGrafter"/>
</dbReference>
<dbReference type="GO" id="GO:0004508">
    <property type="term" value="F:steroid 17-alpha-monooxygenase activity"/>
    <property type="evidence" value="ECO:0007669"/>
    <property type="project" value="TreeGrafter"/>
</dbReference>
<dbReference type="InterPro" id="IPR001128">
    <property type="entry name" value="Cyt_P450"/>
</dbReference>
<dbReference type="PANTHER" id="PTHR24289:SF20">
    <property type="entry name" value="STEROID 17-ALPHA-HYDROXYLASE_17,20 LYASE"/>
    <property type="match status" value="1"/>
</dbReference>
<dbReference type="Proteomes" id="UP001283361">
    <property type="component" value="Unassembled WGS sequence"/>
</dbReference>
<sequence>MLLNLVNSFLQLVEQFSISTKIIAATTIIAVFVRLITSKRFKLPPGPRPLPLLGNILELHGASLLDKLDEWKERYGPVVTFYIGPKMVIVVNDFEHLNEAYVKQGSDFSSRPLLYSSKIVTDDFKDIALAPYGDVWKYQRKITSQALRRYLTGKQLELRVYETLQPIIENMKQESGAFNPHRYMSLSVFNVLHGLCFGSTLQIEDPRFTKLLSSQDKVSDGIGNGFIEDFLPPLRLWPTKKFTELMKLALEFNDYVLDRLQEHKISFDANNVDDLTDNILLAQQQALKEDDFAKFFTDDHAKQIVIDVFAAGLDTSRQTLDWLFLVLVAYPEVQSKMHEEIDRVVGNAVPSKEHRSRLVFTEAVLMETMRLYYVTPVGLPHETMRDTTVGGYEVPGKTTMLANYFSMMRDPKYWPEPLRFKPERFITINKEGTESKISALRHDGWAPFSMGHRACIGESLAKLELVYIVAGLLQKLTFSFAGEEEGKFPDMGNSAKGITFLPKPYYVKVTSRGN</sequence>
<evidence type="ECO:0000256" key="7">
    <source>
        <dbReference type="ARBA" id="ARBA00022824"/>
    </source>
</evidence>
<accession>A0AAE0Z0S2</accession>
<keyword evidence="8" id="KW-0492">Microsome</keyword>
<keyword evidence="10 13" id="KW-0408">Iron</keyword>
<evidence type="ECO:0000256" key="2">
    <source>
        <dbReference type="ARBA" id="ARBA00004174"/>
    </source>
</evidence>
<evidence type="ECO:0000256" key="4">
    <source>
        <dbReference type="ARBA" id="ARBA00010617"/>
    </source>
</evidence>
<comment type="subcellular location">
    <subcellularLocation>
        <location evidence="3">Endoplasmic reticulum membrane</location>
        <topology evidence="3">Peripheral membrane protein</topology>
    </subcellularLocation>
    <subcellularLocation>
        <location evidence="2">Microsome membrane</location>
        <topology evidence="2">Peripheral membrane protein</topology>
    </subcellularLocation>
</comment>
<evidence type="ECO:0008006" key="17">
    <source>
        <dbReference type="Google" id="ProtNLM"/>
    </source>
</evidence>
<keyword evidence="11 14" id="KW-0503">Monooxygenase</keyword>
<evidence type="ECO:0000256" key="9">
    <source>
        <dbReference type="ARBA" id="ARBA00023002"/>
    </source>
</evidence>
<gene>
    <name evidence="15" type="ORF">RRG08_010671</name>
</gene>
<proteinExistence type="inferred from homology"/>
<dbReference type="PANTHER" id="PTHR24289">
    <property type="entry name" value="STEROID 17-ALPHA-HYDROXYLASE/17,20 LYASE"/>
    <property type="match status" value="1"/>
</dbReference>
<evidence type="ECO:0000256" key="13">
    <source>
        <dbReference type="PIRSR" id="PIRSR602401-1"/>
    </source>
</evidence>
<dbReference type="GO" id="GO:0042448">
    <property type="term" value="P:progesterone metabolic process"/>
    <property type="evidence" value="ECO:0007669"/>
    <property type="project" value="TreeGrafter"/>
</dbReference>
<feature type="binding site" description="axial binding residue" evidence="13">
    <location>
        <position position="455"/>
    </location>
    <ligand>
        <name>heme</name>
        <dbReference type="ChEBI" id="CHEBI:30413"/>
    </ligand>
    <ligandPart>
        <name>Fe</name>
        <dbReference type="ChEBI" id="CHEBI:18248"/>
    </ligandPart>
</feature>
<name>A0AAE0Z0S2_9GAST</name>
<evidence type="ECO:0000256" key="11">
    <source>
        <dbReference type="ARBA" id="ARBA00023033"/>
    </source>
</evidence>
<protein>
    <recommendedName>
        <fullName evidence="17">Cytochrome P450</fullName>
    </recommendedName>
</protein>